<reference evidence="2 3" key="1">
    <citation type="journal article" date="2019" name="Nat. Ecol. Evol.">
        <title>Megaphylogeny resolves global patterns of mushroom evolution.</title>
        <authorList>
            <person name="Varga T."/>
            <person name="Krizsan K."/>
            <person name="Foldi C."/>
            <person name="Dima B."/>
            <person name="Sanchez-Garcia M."/>
            <person name="Sanchez-Ramirez S."/>
            <person name="Szollosi G.J."/>
            <person name="Szarkandi J.G."/>
            <person name="Papp V."/>
            <person name="Albert L."/>
            <person name="Andreopoulos W."/>
            <person name="Angelini C."/>
            <person name="Antonin V."/>
            <person name="Barry K.W."/>
            <person name="Bougher N.L."/>
            <person name="Buchanan P."/>
            <person name="Buyck B."/>
            <person name="Bense V."/>
            <person name="Catcheside P."/>
            <person name="Chovatia M."/>
            <person name="Cooper J."/>
            <person name="Damon W."/>
            <person name="Desjardin D."/>
            <person name="Finy P."/>
            <person name="Geml J."/>
            <person name="Haridas S."/>
            <person name="Hughes K."/>
            <person name="Justo A."/>
            <person name="Karasinski D."/>
            <person name="Kautmanova I."/>
            <person name="Kiss B."/>
            <person name="Kocsube S."/>
            <person name="Kotiranta H."/>
            <person name="LaButti K.M."/>
            <person name="Lechner B.E."/>
            <person name="Liimatainen K."/>
            <person name="Lipzen A."/>
            <person name="Lukacs Z."/>
            <person name="Mihaltcheva S."/>
            <person name="Morgado L.N."/>
            <person name="Niskanen T."/>
            <person name="Noordeloos M.E."/>
            <person name="Ohm R.A."/>
            <person name="Ortiz-Santana B."/>
            <person name="Ovrebo C."/>
            <person name="Racz N."/>
            <person name="Riley R."/>
            <person name="Savchenko A."/>
            <person name="Shiryaev A."/>
            <person name="Soop K."/>
            <person name="Spirin V."/>
            <person name="Szebenyi C."/>
            <person name="Tomsovsky M."/>
            <person name="Tulloss R.E."/>
            <person name="Uehling J."/>
            <person name="Grigoriev I.V."/>
            <person name="Vagvolgyi C."/>
            <person name="Papp T."/>
            <person name="Martin F.M."/>
            <person name="Miettinen O."/>
            <person name="Hibbett D.S."/>
            <person name="Nagy L.G."/>
        </authorList>
    </citation>
    <scope>NUCLEOTIDE SEQUENCE [LARGE SCALE GENOMIC DNA]</scope>
    <source>
        <strain evidence="2 3">OMC1185</strain>
    </source>
</reference>
<dbReference type="Proteomes" id="UP000305948">
    <property type="component" value="Unassembled WGS sequence"/>
</dbReference>
<organism evidence="2 3">
    <name type="scientific">Heliocybe sulcata</name>
    <dbReference type="NCBI Taxonomy" id="5364"/>
    <lineage>
        <taxon>Eukaryota</taxon>
        <taxon>Fungi</taxon>
        <taxon>Dikarya</taxon>
        <taxon>Basidiomycota</taxon>
        <taxon>Agaricomycotina</taxon>
        <taxon>Agaricomycetes</taxon>
        <taxon>Gloeophyllales</taxon>
        <taxon>Gloeophyllaceae</taxon>
        <taxon>Heliocybe</taxon>
    </lineage>
</organism>
<dbReference type="AlphaFoldDB" id="A0A5C3N9N5"/>
<gene>
    <name evidence="2" type="ORF">OE88DRAFT_1146051</name>
</gene>
<keyword evidence="1" id="KW-0732">Signal</keyword>
<evidence type="ECO:0000313" key="2">
    <source>
        <dbReference type="EMBL" id="TFK54063.1"/>
    </source>
</evidence>
<keyword evidence="3" id="KW-1185">Reference proteome</keyword>
<dbReference type="PROSITE" id="PS51257">
    <property type="entry name" value="PROKAR_LIPOPROTEIN"/>
    <property type="match status" value="1"/>
</dbReference>
<protein>
    <submittedName>
        <fullName evidence="2">Uncharacterized protein</fullName>
    </submittedName>
</protein>
<proteinExistence type="predicted"/>
<evidence type="ECO:0000313" key="3">
    <source>
        <dbReference type="Proteomes" id="UP000305948"/>
    </source>
</evidence>
<name>A0A5C3N9N5_9AGAM</name>
<dbReference type="EMBL" id="ML213506">
    <property type="protein sequence ID" value="TFK54063.1"/>
    <property type="molecule type" value="Genomic_DNA"/>
</dbReference>
<feature type="chain" id="PRO_5022933244" evidence="1">
    <location>
        <begin position="35"/>
        <end position="347"/>
    </location>
</feature>
<sequence>MRHRRFILRPGRRVYFDFSVAAFFLLCLLSACAACWGLAGTVCNSEDGSFSSSSSTVDCGTGTGPSLSEGSRTSPFFVAPDDRMRASRFSSLFRPFLARVFGRAGLTCRLAFFASVFGADASVLETSSLTRGTDERLAWSSPSLGCASTGPSASESSVNGGKTATSFATLLCVCRPIMESGAAYCEGLLVSSNRAFAATICSSSTDTGGRISCPGPFTSGLSFVCPSTSSASVFTADFALRSRGCVTRAFAERPVCGSLSWGSAFVRSTDSESLTTFGKTTAASAKPANNAKASMSARAVDGPAGLSPSWVTATKACFACTRALTRVGFVGSRVVLVLALVDFTMGA</sequence>
<accession>A0A5C3N9N5</accession>
<evidence type="ECO:0000256" key="1">
    <source>
        <dbReference type="SAM" id="SignalP"/>
    </source>
</evidence>
<feature type="signal peptide" evidence="1">
    <location>
        <begin position="1"/>
        <end position="34"/>
    </location>
</feature>